<feature type="domain" description="PepSY" evidence="2">
    <location>
        <begin position="97"/>
        <end position="156"/>
    </location>
</feature>
<organism evidence="3 4">
    <name type="scientific">Methylophaga sulfidovorans</name>
    <dbReference type="NCBI Taxonomy" id="45496"/>
    <lineage>
        <taxon>Bacteria</taxon>
        <taxon>Pseudomonadati</taxon>
        <taxon>Pseudomonadota</taxon>
        <taxon>Gammaproteobacteria</taxon>
        <taxon>Thiotrichales</taxon>
        <taxon>Piscirickettsiaceae</taxon>
        <taxon>Methylophaga</taxon>
    </lineage>
</organism>
<accession>A0A1I3VKR0</accession>
<evidence type="ECO:0000313" key="4">
    <source>
        <dbReference type="Proteomes" id="UP000198924"/>
    </source>
</evidence>
<dbReference type="STRING" id="45496.SAMN04488079_10395"/>
<keyword evidence="4" id="KW-1185">Reference proteome</keyword>
<feature type="domain" description="PepSY" evidence="2">
    <location>
        <begin position="26"/>
        <end position="81"/>
    </location>
</feature>
<evidence type="ECO:0000256" key="1">
    <source>
        <dbReference type="SAM" id="SignalP"/>
    </source>
</evidence>
<protein>
    <submittedName>
        <fullName evidence="3">Uncharacterized membrane protein YkoI</fullName>
    </submittedName>
</protein>
<dbReference type="EMBL" id="FOSH01000003">
    <property type="protein sequence ID" value="SFJ95968.1"/>
    <property type="molecule type" value="Genomic_DNA"/>
</dbReference>
<feature type="chain" id="PRO_5011618545" evidence="1">
    <location>
        <begin position="19"/>
        <end position="166"/>
    </location>
</feature>
<proteinExistence type="predicted"/>
<dbReference type="AlphaFoldDB" id="A0A1I3VKR0"/>
<dbReference type="Proteomes" id="UP000198924">
    <property type="component" value="Unassembled WGS sequence"/>
</dbReference>
<evidence type="ECO:0000313" key="3">
    <source>
        <dbReference type="EMBL" id="SFJ95968.1"/>
    </source>
</evidence>
<dbReference type="Pfam" id="PF03413">
    <property type="entry name" value="PepSY"/>
    <property type="match status" value="2"/>
</dbReference>
<dbReference type="InterPro" id="IPR025711">
    <property type="entry name" value="PepSY"/>
</dbReference>
<dbReference type="RefSeq" id="WP_091711729.1">
    <property type="nucleotide sequence ID" value="NZ_FOSH01000003.1"/>
</dbReference>
<reference evidence="4" key="1">
    <citation type="submission" date="2016-10" db="EMBL/GenBank/DDBJ databases">
        <authorList>
            <person name="Varghese N."/>
            <person name="Submissions S."/>
        </authorList>
    </citation>
    <scope>NUCLEOTIDE SEQUENCE [LARGE SCALE GENOMIC DNA]</scope>
    <source>
        <strain evidence="4">DSM 11578</strain>
    </source>
</reference>
<dbReference type="OrthoDB" id="5608565at2"/>
<name>A0A1I3VKR0_9GAMM</name>
<gene>
    <name evidence="3" type="ORF">SAMN04488079_10395</name>
</gene>
<evidence type="ECO:0000259" key="2">
    <source>
        <dbReference type="Pfam" id="PF03413"/>
    </source>
</evidence>
<keyword evidence="1" id="KW-0732">Signal</keyword>
<sequence length="166" mass="19145">MKVLFLCFTLLFPCLLWAEEIPQYFERCLDTVKELKPGHVIKVERKVENERDVYEFDIRGIDGADWDVECSVNTGKVLEVEQEVDHPNHPKFKAHAKISELEARQIALALYPGEVVEVEYEIEEDGKATYEFDIATRDNKEMKVEIDASSGAVIEQNLELWQVGLE</sequence>
<feature type="signal peptide" evidence="1">
    <location>
        <begin position="1"/>
        <end position="18"/>
    </location>
</feature>
<dbReference type="Gene3D" id="3.10.450.40">
    <property type="match status" value="2"/>
</dbReference>